<keyword evidence="2" id="KW-1185">Reference proteome</keyword>
<dbReference type="EMBL" id="MUJZ01040557">
    <property type="protein sequence ID" value="OTF75744.1"/>
    <property type="molecule type" value="Genomic_DNA"/>
</dbReference>
<dbReference type="Proteomes" id="UP000194236">
    <property type="component" value="Unassembled WGS sequence"/>
</dbReference>
<comment type="caution">
    <text evidence="1">The sequence shown here is derived from an EMBL/GenBank/DDBJ whole genome shotgun (WGS) entry which is preliminary data.</text>
</comment>
<accession>A0A1Y3B6Q3</accession>
<evidence type="ECO:0000313" key="2">
    <source>
        <dbReference type="Proteomes" id="UP000194236"/>
    </source>
</evidence>
<reference evidence="1 2" key="1">
    <citation type="submission" date="2017-03" db="EMBL/GenBank/DDBJ databases">
        <title>Genome Survey of Euroglyphus maynei.</title>
        <authorList>
            <person name="Arlian L.G."/>
            <person name="Morgan M.S."/>
            <person name="Rider S.D."/>
        </authorList>
    </citation>
    <scope>NUCLEOTIDE SEQUENCE [LARGE SCALE GENOMIC DNA]</scope>
    <source>
        <strain evidence="1">Arlian Lab</strain>
        <tissue evidence="1">Whole body</tissue>
    </source>
</reference>
<dbReference type="AlphaFoldDB" id="A0A1Y3B6Q3"/>
<sequence>MKTSLDQSLIIPFIDKTNDYYVDNNISILQATDLTCDFQKFDLPICFQQLERYLEKI</sequence>
<gene>
    <name evidence="1" type="ORF">BLA29_015191</name>
</gene>
<name>A0A1Y3B6Q3_EURMA</name>
<proteinExistence type="predicted"/>
<evidence type="ECO:0000313" key="1">
    <source>
        <dbReference type="EMBL" id="OTF75744.1"/>
    </source>
</evidence>
<protein>
    <submittedName>
        <fullName evidence="1">Uncharacterized protein</fullName>
    </submittedName>
</protein>
<organism evidence="1 2">
    <name type="scientific">Euroglyphus maynei</name>
    <name type="common">Mayne's house dust mite</name>
    <dbReference type="NCBI Taxonomy" id="6958"/>
    <lineage>
        <taxon>Eukaryota</taxon>
        <taxon>Metazoa</taxon>
        <taxon>Ecdysozoa</taxon>
        <taxon>Arthropoda</taxon>
        <taxon>Chelicerata</taxon>
        <taxon>Arachnida</taxon>
        <taxon>Acari</taxon>
        <taxon>Acariformes</taxon>
        <taxon>Sarcoptiformes</taxon>
        <taxon>Astigmata</taxon>
        <taxon>Psoroptidia</taxon>
        <taxon>Analgoidea</taxon>
        <taxon>Pyroglyphidae</taxon>
        <taxon>Pyroglyphinae</taxon>
        <taxon>Euroglyphus</taxon>
    </lineage>
</organism>